<evidence type="ECO:0000259" key="1">
    <source>
        <dbReference type="Pfam" id="PF20546"/>
    </source>
</evidence>
<comment type="caution">
    <text evidence="2">The sequence shown here is derived from an EMBL/GenBank/DDBJ whole genome shotgun (WGS) entry which is preliminary data.</text>
</comment>
<dbReference type="EMBL" id="JACBZD010000001">
    <property type="protein sequence ID" value="NYI03891.1"/>
    <property type="molecule type" value="Genomic_DNA"/>
</dbReference>
<name>A0A852ZZ65_9ACTN</name>
<evidence type="ECO:0000313" key="2">
    <source>
        <dbReference type="EMBL" id="NYI03891.1"/>
    </source>
</evidence>
<reference evidence="2 3" key="1">
    <citation type="submission" date="2020-07" db="EMBL/GenBank/DDBJ databases">
        <title>Sequencing the genomes of 1000 actinobacteria strains.</title>
        <authorList>
            <person name="Klenk H.-P."/>
        </authorList>
    </citation>
    <scope>NUCLEOTIDE SEQUENCE [LARGE SCALE GENOMIC DNA]</scope>
    <source>
        <strain evidence="2 3">DSM 42178</strain>
    </source>
</reference>
<keyword evidence="3" id="KW-1185">Reference proteome</keyword>
<sequence length="47" mass="5667">MTYATDRLYEEIAYLAYHFHWPLDQLLDLEHAERLRYVAQAARLSGR</sequence>
<dbReference type="AlphaFoldDB" id="A0A852ZZ65"/>
<dbReference type="Proteomes" id="UP000567795">
    <property type="component" value="Unassembled WGS sequence"/>
</dbReference>
<dbReference type="Pfam" id="PF20546">
    <property type="entry name" value="DUF6760"/>
    <property type="match status" value="1"/>
</dbReference>
<protein>
    <recommendedName>
        <fullName evidence="1">DUF6760 domain-containing protein</fullName>
    </recommendedName>
</protein>
<proteinExistence type="predicted"/>
<dbReference type="InterPro" id="IPR046648">
    <property type="entry name" value="DUF6760"/>
</dbReference>
<dbReference type="RefSeq" id="WP_179812876.1">
    <property type="nucleotide sequence ID" value="NZ_JACBZD010000001.1"/>
</dbReference>
<accession>A0A852ZZ65</accession>
<organism evidence="2 3">
    <name type="scientific">Allostreptomyces psammosilenae</name>
    <dbReference type="NCBI Taxonomy" id="1892865"/>
    <lineage>
        <taxon>Bacteria</taxon>
        <taxon>Bacillati</taxon>
        <taxon>Actinomycetota</taxon>
        <taxon>Actinomycetes</taxon>
        <taxon>Kitasatosporales</taxon>
        <taxon>Streptomycetaceae</taxon>
        <taxon>Allostreptomyces</taxon>
    </lineage>
</organism>
<evidence type="ECO:0000313" key="3">
    <source>
        <dbReference type="Proteomes" id="UP000567795"/>
    </source>
</evidence>
<feature type="domain" description="DUF6760" evidence="1">
    <location>
        <begin position="3"/>
        <end position="45"/>
    </location>
</feature>
<gene>
    <name evidence="2" type="ORF">FHU37_000834</name>
</gene>